<keyword evidence="9" id="KW-1185">Reference proteome</keyword>
<dbReference type="OrthoDB" id="10257739at2759"/>
<dbReference type="GO" id="GO:0016592">
    <property type="term" value="C:mediator complex"/>
    <property type="evidence" value="ECO:0007669"/>
    <property type="project" value="InterPro"/>
</dbReference>
<keyword evidence="4 7" id="KW-0010">Activator</keyword>
<comment type="caution">
    <text evidence="8">The sequence shown here is derived from an EMBL/GenBank/DDBJ whole genome shotgun (WGS) entry which is preliminary data.</text>
</comment>
<organism evidence="8 9">
    <name type="scientific">Cryptosporidium andersoni</name>
    <dbReference type="NCBI Taxonomy" id="117008"/>
    <lineage>
        <taxon>Eukaryota</taxon>
        <taxon>Sar</taxon>
        <taxon>Alveolata</taxon>
        <taxon>Apicomplexa</taxon>
        <taxon>Conoidasida</taxon>
        <taxon>Coccidia</taxon>
        <taxon>Eucoccidiorida</taxon>
        <taxon>Eimeriorina</taxon>
        <taxon>Cryptosporidiidae</taxon>
        <taxon>Cryptosporidium</taxon>
    </lineage>
</organism>
<evidence type="ECO:0000256" key="3">
    <source>
        <dbReference type="ARBA" id="ARBA00023015"/>
    </source>
</evidence>
<dbReference type="RefSeq" id="XP_067068471.1">
    <property type="nucleotide sequence ID" value="XM_067210267.1"/>
</dbReference>
<proteinExistence type="inferred from homology"/>
<dbReference type="GeneID" id="92364202"/>
<evidence type="ECO:0000256" key="2">
    <source>
        <dbReference type="ARBA" id="ARBA00006378"/>
    </source>
</evidence>
<dbReference type="InterPro" id="IPR008831">
    <property type="entry name" value="Mediator_Med31"/>
</dbReference>
<dbReference type="VEuPathDB" id="CryptoDB:cand_000170"/>
<dbReference type="EMBL" id="LRBS01000056">
    <property type="protein sequence ID" value="OII76625.1"/>
    <property type="molecule type" value="Genomic_DNA"/>
</dbReference>
<evidence type="ECO:0000256" key="4">
    <source>
        <dbReference type="ARBA" id="ARBA00023159"/>
    </source>
</evidence>
<evidence type="ECO:0000256" key="7">
    <source>
        <dbReference type="RuleBase" id="RU364129"/>
    </source>
</evidence>
<evidence type="ECO:0000256" key="5">
    <source>
        <dbReference type="ARBA" id="ARBA00023163"/>
    </source>
</evidence>
<keyword evidence="6 7" id="KW-0539">Nucleus</keyword>
<comment type="subunit">
    <text evidence="7">Component of the Mediator complex.</text>
</comment>
<dbReference type="InterPro" id="IPR038089">
    <property type="entry name" value="Med31_sf"/>
</dbReference>
<gene>
    <name evidence="8" type="ORF">cand_000170</name>
</gene>
<evidence type="ECO:0000256" key="6">
    <source>
        <dbReference type="ARBA" id="ARBA00023242"/>
    </source>
</evidence>
<accession>A0A1J4MQU0</accession>
<comment type="function">
    <text evidence="7">Component of the Mediator complex, a coactivator involved in the regulated transcription of nearly all RNA polymerase II-dependent genes. Mediator functions as a bridge to convey information from gene-specific regulatory proteins to the basal RNA polymerase II transcription machinery. Mediator is recruited to promoters by direct interactions with regulatory proteins and serves as a scaffold for the assembly of a functional preinitiation complex with RNA polymerase II and the general transcription factors.</text>
</comment>
<sequence>MDEADRKRFVLELEFVQCLSNPDYLQWLEKEGYYKDPSFIRYLRYLLYWCNPPYSSYLSYPHCLRLLKALQSPSFRAKLGNDEAIQTIRDQQSFQWFTNLLKTVNTEVPTYLYFNFKLK</sequence>
<dbReference type="GO" id="GO:0003712">
    <property type="term" value="F:transcription coregulator activity"/>
    <property type="evidence" value="ECO:0007669"/>
    <property type="project" value="InterPro"/>
</dbReference>
<dbReference type="Gene3D" id="1.10.10.1340">
    <property type="entry name" value="Mediator of RNA polymerase II, submodule Med31 (Soh1)"/>
    <property type="match status" value="1"/>
</dbReference>
<dbReference type="PANTHER" id="PTHR13186">
    <property type="entry name" value="MEDIATOR OF RNA POLYMERASE II TRANSCRIPTION SUBUNIT 31"/>
    <property type="match status" value="1"/>
</dbReference>
<dbReference type="Pfam" id="PF05669">
    <property type="entry name" value="Med31"/>
    <property type="match status" value="1"/>
</dbReference>
<reference evidence="8 9" key="1">
    <citation type="submission" date="2016-10" db="EMBL/GenBank/DDBJ databases">
        <title>Reductive evolution of mitochondrial metabolism and differential evolution of invasion-related proteins in Cryptosporidium.</title>
        <authorList>
            <person name="Liu S."/>
            <person name="Roellig D.M."/>
            <person name="Guo Y."/>
            <person name="Li N."/>
            <person name="Frace M.A."/>
            <person name="Tang K."/>
            <person name="Zhang L."/>
            <person name="Feng Y."/>
            <person name="Xiao L."/>
        </authorList>
    </citation>
    <scope>NUCLEOTIDE SEQUENCE [LARGE SCALE GENOMIC DNA]</scope>
    <source>
        <strain evidence="8">30847</strain>
    </source>
</reference>
<name>A0A1J4MQU0_9CRYT</name>
<protein>
    <recommendedName>
        <fullName evidence="7">Mediator of RNA polymerase II transcription subunit 31</fullName>
    </recommendedName>
</protein>
<keyword evidence="3 7" id="KW-0805">Transcription regulation</keyword>
<evidence type="ECO:0000313" key="9">
    <source>
        <dbReference type="Proteomes" id="UP000186804"/>
    </source>
</evidence>
<evidence type="ECO:0000313" key="8">
    <source>
        <dbReference type="EMBL" id="OII76625.1"/>
    </source>
</evidence>
<evidence type="ECO:0000256" key="1">
    <source>
        <dbReference type="ARBA" id="ARBA00004123"/>
    </source>
</evidence>
<comment type="subcellular location">
    <subcellularLocation>
        <location evidence="1 7">Nucleus</location>
    </subcellularLocation>
</comment>
<comment type="similarity">
    <text evidence="2 7">Belongs to the Mediator complex subunit 31 family.</text>
</comment>
<dbReference type="AlphaFoldDB" id="A0A1J4MQU0"/>
<keyword evidence="5 7" id="KW-0804">Transcription</keyword>
<dbReference type="GO" id="GO:0006355">
    <property type="term" value="P:regulation of DNA-templated transcription"/>
    <property type="evidence" value="ECO:0007669"/>
    <property type="project" value="InterPro"/>
</dbReference>
<dbReference type="Proteomes" id="UP000186804">
    <property type="component" value="Unassembled WGS sequence"/>
</dbReference>